<dbReference type="AlphaFoldDB" id="A0A7Y0K9X4"/>
<evidence type="ECO:0000313" key="3">
    <source>
        <dbReference type="Proteomes" id="UP000588491"/>
    </source>
</evidence>
<proteinExistence type="predicted"/>
<dbReference type="Proteomes" id="UP000588491">
    <property type="component" value="Unassembled WGS sequence"/>
</dbReference>
<dbReference type="EMBL" id="JABBPK010000001">
    <property type="protein sequence ID" value="NMO78370.1"/>
    <property type="molecule type" value="Genomic_DNA"/>
</dbReference>
<evidence type="ECO:0000256" key="1">
    <source>
        <dbReference type="SAM" id="Phobius"/>
    </source>
</evidence>
<keyword evidence="1" id="KW-1133">Transmembrane helix</keyword>
<dbReference type="InterPro" id="IPR049722">
    <property type="entry name" value="Prli42-like"/>
</dbReference>
<reference evidence="2 3" key="1">
    <citation type="submission" date="2020-04" db="EMBL/GenBank/DDBJ databases">
        <title>Bacillus sp. UniB3 isolated from commercial digestive syrup.</title>
        <authorList>
            <person name="Thorat V."/>
            <person name="Kirdat K."/>
            <person name="Tiwarekar B."/>
            <person name="Yadav A."/>
        </authorList>
    </citation>
    <scope>NUCLEOTIDE SEQUENCE [LARGE SCALE GENOMIC DNA]</scope>
    <source>
        <strain evidence="2 3">UniB3</strain>
    </source>
</reference>
<keyword evidence="1" id="KW-0472">Membrane</keyword>
<name>A0A7Y0K9X4_9BACI</name>
<evidence type="ECO:0000313" key="2">
    <source>
        <dbReference type="EMBL" id="NMO78370.1"/>
    </source>
</evidence>
<accession>A0A7Y0K9X4</accession>
<sequence length="33" mass="3856">MKKKKNRLQKIVVYLMIFIMLASTLLIGIGMLF</sequence>
<dbReference type="RefSeq" id="WP_156827795.1">
    <property type="nucleotide sequence ID" value="NZ_JABBPK010000001.1"/>
</dbReference>
<keyword evidence="1" id="KW-0812">Transmembrane</keyword>
<feature type="transmembrane region" description="Helical" evidence="1">
    <location>
        <begin position="12"/>
        <end position="32"/>
    </location>
</feature>
<keyword evidence="3" id="KW-1185">Reference proteome</keyword>
<comment type="caution">
    <text evidence="2">The sequence shown here is derived from an EMBL/GenBank/DDBJ whole genome shotgun (WGS) entry which is preliminary data.</text>
</comment>
<dbReference type="NCBIfam" id="NF033880">
    <property type="entry name" value="Prli42"/>
    <property type="match status" value="1"/>
</dbReference>
<organism evidence="2 3">
    <name type="scientific">Niallia alba</name>
    <dbReference type="NCBI Taxonomy" id="2729105"/>
    <lineage>
        <taxon>Bacteria</taxon>
        <taxon>Bacillati</taxon>
        <taxon>Bacillota</taxon>
        <taxon>Bacilli</taxon>
        <taxon>Bacillales</taxon>
        <taxon>Bacillaceae</taxon>
        <taxon>Niallia</taxon>
    </lineage>
</organism>
<gene>
    <name evidence="2" type="primary">prli42</name>
    <name evidence="2" type="ORF">HHU08_15400</name>
</gene>
<protein>
    <submittedName>
        <fullName evidence="2">Stressosome-associated protein Prli42</fullName>
    </submittedName>
</protein>